<reference evidence="2 3" key="1">
    <citation type="submission" date="2013-02" db="EMBL/GenBank/DDBJ databases">
        <title>The Genome Sequence of Plasmodium inui San Antonio 1.</title>
        <authorList>
            <consortium name="The Broad Institute Genome Sequencing Platform"/>
            <consortium name="The Broad Institute Genome Sequencing Center for Infectious Disease"/>
            <person name="Neafsey D."/>
            <person name="Cheeseman I."/>
            <person name="Volkman S."/>
            <person name="Adams J."/>
            <person name="Walker B."/>
            <person name="Young S.K."/>
            <person name="Zeng Q."/>
            <person name="Gargeya S."/>
            <person name="Fitzgerald M."/>
            <person name="Haas B."/>
            <person name="Abouelleil A."/>
            <person name="Alvarado L."/>
            <person name="Arachchi H.M."/>
            <person name="Berlin A.M."/>
            <person name="Chapman S.B."/>
            <person name="Dewar J."/>
            <person name="Goldberg J."/>
            <person name="Griggs A."/>
            <person name="Gujja S."/>
            <person name="Hansen M."/>
            <person name="Howarth C."/>
            <person name="Imamovic A."/>
            <person name="Larimer J."/>
            <person name="McCowan C."/>
            <person name="Murphy C."/>
            <person name="Neiman D."/>
            <person name="Pearson M."/>
            <person name="Priest M."/>
            <person name="Roberts A."/>
            <person name="Saif S."/>
            <person name="Shea T."/>
            <person name="Sisk P."/>
            <person name="Sykes S."/>
            <person name="Wortman J."/>
            <person name="Nusbaum C."/>
            <person name="Birren B."/>
        </authorList>
    </citation>
    <scope>NUCLEOTIDE SEQUENCE [LARGE SCALE GENOMIC DNA]</scope>
    <source>
        <strain evidence="2 3">San Antonio 1</strain>
    </source>
</reference>
<dbReference type="RefSeq" id="XP_008818532.1">
    <property type="nucleotide sequence ID" value="XM_008820310.1"/>
</dbReference>
<dbReference type="EMBL" id="KI965487">
    <property type="protein sequence ID" value="EUD64887.1"/>
    <property type="molecule type" value="Genomic_DNA"/>
</dbReference>
<feature type="compositionally biased region" description="Basic and acidic residues" evidence="1">
    <location>
        <begin position="188"/>
        <end position="207"/>
    </location>
</feature>
<keyword evidence="3" id="KW-1185">Reference proteome</keyword>
<evidence type="ECO:0000313" key="3">
    <source>
        <dbReference type="Proteomes" id="UP000030640"/>
    </source>
</evidence>
<evidence type="ECO:0000313" key="2">
    <source>
        <dbReference type="EMBL" id="EUD64887.1"/>
    </source>
</evidence>
<dbReference type="Proteomes" id="UP000030640">
    <property type="component" value="Unassembled WGS sequence"/>
</dbReference>
<proteinExistence type="predicted"/>
<dbReference type="GeneID" id="20040005"/>
<name>W6ZVT1_9APIC</name>
<dbReference type="OrthoDB" id="370750at2759"/>
<organism evidence="2 3">
    <name type="scientific">Plasmodium inui San Antonio 1</name>
    <dbReference type="NCBI Taxonomy" id="1237626"/>
    <lineage>
        <taxon>Eukaryota</taxon>
        <taxon>Sar</taxon>
        <taxon>Alveolata</taxon>
        <taxon>Apicomplexa</taxon>
        <taxon>Aconoidasida</taxon>
        <taxon>Haemosporida</taxon>
        <taxon>Plasmodiidae</taxon>
        <taxon>Plasmodium</taxon>
        <taxon>Plasmodium (Plasmodium)</taxon>
    </lineage>
</organism>
<dbReference type="VEuPathDB" id="PlasmoDB:C922_04731"/>
<sequence>MQRRRFPVLWRGCGGGVNRKGLGRSFTTHEGEDYKRNNAFEMWKCHSAETYRADLSFHDSFKISEDKELLLSTRVSKYKNVKHANIKFLFLFLTFSQPCCNHFLCKTNPRNAIRTQVLAKLNYLLLIKKILSNDSTQNRFINFLHLNYVLPRRGRNKVSLDEERTDDTYVGASPDGYPPLFGTKFLERDNPPRSTHDGNSHRAEHTNWVEPPRGVTNFRLNEIRQLFQKGEYEIVIHSNIKNRLLNHVYVDDLDGHIKTQINYLNMFVNQVTDKTMLLELYSFVDYFFGQMGKHANEFLFFLDRLADKLLPRMNLVDLAFIFHMHIKLNYYNHLFLFMLVRKMELLLLSLFTYPEGNKELANLYMRRIKYNQKSLVLFFHSLTNYFFYLNQLEGGTRYKDKQIHIERFLYGKLGALHVLQHMKRNYQSYSLLDYTLVFSSLNKLGIQNELLSSVLLDYIERIGSFLPTNANSQKGKLPTLTTSLSGGNLHLYASVLSTFTKCFKSYRYCRGQYERVMRVLLILFENGLWVISKLFVSEGKNLLCPRGDHKMAELRRPLSRSDLSVEESHSRMVTSQLDEQIKCANALNRKSDVPPEGENPNEKPTYFAFIKVLQLERRKSKVCNMGEAPSREACKEDSVPCRAGDSPDRPIHQTEVETYSYCKTVYHVQNVRDNIKFIVNCLNSTYKLVNHFIEMFKVKEHSKQFNRILLYNFCNQLIYEKEKIYHYGGYLDKLHNCTVHSSRLFDYREGRVHINRLFMCAYLQSFLLSDLVNVYVGGMVEGLRDGMPPTMGPSNESTFFSQLAANTLGAIQNLKLLRYDIFANITYILRREYFKLEVFNAGNIIHSFASVKLRDVQIIELLTKHLISHANDNLGSDHEIGEQTLSNVSISLLKLDFPNEKFNEIIFRNYKRVQSVHSLINITLYLCYYNFMSSLLLQNHFTHLFEHVNIADMSMLTVQNQTQLRLIALLTLYVHHYSAGERHKWEDAKGTPSGKISTHLNECGEVVLAPTISNKRGAQTAEGNYKVEHMGGRRQRSAFPDSGCTHVVPSSINMFEILAHKRMRNPPMETTPLLSERDYLNLHFIGAFPFSAPPIETTSSLHDEIYDVVASLSLPRRLTKELPHYPYYVDIVLA</sequence>
<accession>W6ZVT1</accession>
<gene>
    <name evidence="2" type="ORF">C922_04731</name>
</gene>
<feature type="region of interest" description="Disordered" evidence="1">
    <location>
        <begin position="188"/>
        <end position="208"/>
    </location>
</feature>
<protein>
    <submittedName>
        <fullName evidence="2">Uncharacterized protein</fullName>
    </submittedName>
</protein>
<dbReference type="AlphaFoldDB" id="W6ZVT1"/>
<evidence type="ECO:0000256" key="1">
    <source>
        <dbReference type="SAM" id="MobiDB-lite"/>
    </source>
</evidence>